<evidence type="ECO:0000256" key="4">
    <source>
        <dbReference type="ARBA" id="ARBA00022692"/>
    </source>
</evidence>
<evidence type="ECO:0000256" key="6">
    <source>
        <dbReference type="ARBA" id="ARBA00023136"/>
    </source>
</evidence>
<dbReference type="GO" id="GO:0005886">
    <property type="term" value="C:plasma membrane"/>
    <property type="evidence" value="ECO:0007669"/>
    <property type="project" value="UniProtKB-SubCell"/>
</dbReference>
<evidence type="ECO:0000256" key="7">
    <source>
        <dbReference type="ARBA" id="ARBA00023180"/>
    </source>
</evidence>
<evidence type="ECO:0000313" key="11">
    <source>
        <dbReference type="EMBL" id="KAK7803110.1"/>
    </source>
</evidence>
<keyword evidence="5 8" id="KW-1133">Transmembrane helix</keyword>
<keyword evidence="7" id="KW-0325">Glycoprotein</keyword>
<dbReference type="AlphaFoldDB" id="A0AAW0HK00"/>
<gene>
    <name evidence="11" type="ORF">U0070_015180</name>
</gene>
<feature type="domain" description="Anoctamin transmembrane" evidence="9">
    <location>
        <begin position="65"/>
        <end position="168"/>
    </location>
</feature>
<evidence type="ECO:0000313" key="12">
    <source>
        <dbReference type="Proteomes" id="UP001488838"/>
    </source>
</evidence>
<dbReference type="GO" id="GO:0046983">
    <property type="term" value="F:protein dimerization activity"/>
    <property type="evidence" value="ECO:0007669"/>
    <property type="project" value="InterPro"/>
</dbReference>
<evidence type="ECO:0000259" key="10">
    <source>
        <dbReference type="Pfam" id="PF16178"/>
    </source>
</evidence>
<comment type="caution">
    <text evidence="11">The sequence shown here is derived from an EMBL/GenBank/DDBJ whole genome shotgun (WGS) entry which is preliminary data.</text>
</comment>
<dbReference type="GO" id="GO:0005229">
    <property type="term" value="F:intracellularly calcium-gated chloride channel activity"/>
    <property type="evidence" value="ECO:0007669"/>
    <property type="project" value="TreeGrafter"/>
</dbReference>
<dbReference type="PANTHER" id="PTHR12308">
    <property type="entry name" value="ANOCTAMIN"/>
    <property type="match status" value="1"/>
</dbReference>
<keyword evidence="4 8" id="KW-0812">Transmembrane</keyword>
<dbReference type="InterPro" id="IPR049452">
    <property type="entry name" value="Anoctamin_TM"/>
</dbReference>
<proteinExistence type="inferred from homology"/>
<organism evidence="11 12">
    <name type="scientific">Myodes glareolus</name>
    <name type="common">Bank vole</name>
    <name type="synonym">Clethrionomys glareolus</name>
    <dbReference type="NCBI Taxonomy" id="447135"/>
    <lineage>
        <taxon>Eukaryota</taxon>
        <taxon>Metazoa</taxon>
        <taxon>Chordata</taxon>
        <taxon>Craniata</taxon>
        <taxon>Vertebrata</taxon>
        <taxon>Euteleostomi</taxon>
        <taxon>Mammalia</taxon>
        <taxon>Eutheria</taxon>
        <taxon>Euarchontoglires</taxon>
        <taxon>Glires</taxon>
        <taxon>Rodentia</taxon>
        <taxon>Myomorpha</taxon>
        <taxon>Muroidea</taxon>
        <taxon>Cricetidae</taxon>
        <taxon>Arvicolinae</taxon>
        <taxon>Myodes</taxon>
    </lineage>
</organism>
<dbReference type="Proteomes" id="UP001488838">
    <property type="component" value="Unassembled WGS sequence"/>
</dbReference>
<dbReference type="EMBL" id="JBBHLL010000432">
    <property type="protein sequence ID" value="KAK7803110.1"/>
    <property type="molecule type" value="Genomic_DNA"/>
</dbReference>
<dbReference type="PANTHER" id="PTHR12308:SF13">
    <property type="entry name" value="ANOCTAMIN-1"/>
    <property type="match status" value="1"/>
</dbReference>
<feature type="transmembrane region" description="Helical" evidence="8">
    <location>
        <begin position="76"/>
        <end position="101"/>
    </location>
</feature>
<dbReference type="InterPro" id="IPR032394">
    <property type="entry name" value="Anoct_dimer"/>
</dbReference>
<reference evidence="11 12" key="1">
    <citation type="journal article" date="2023" name="bioRxiv">
        <title>Conserved and derived expression patterns and positive selection on dental genes reveal complex evolutionary context of ever-growing rodent molars.</title>
        <authorList>
            <person name="Calamari Z.T."/>
            <person name="Song A."/>
            <person name="Cohen E."/>
            <person name="Akter M."/>
            <person name="Roy R.D."/>
            <person name="Hallikas O."/>
            <person name="Christensen M.M."/>
            <person name="Li P."/>
            <person name="Marangoni P."/>
            <person name="Jernvall J."/>
            <person name="Klein O.D."/>
        </authorList>
    </citation>
    <scope>NUCLEOTIDE SEQUENCE [LARGE SCALE GENOMIC DNA]</scope>
    <source>
        <strain evidence="11">V071</strain>
    </source>
</reference>
<evidence type="ECO:0000256" key="8">
    <source>
        <dbReference type="RuleBase" id="RU280814"/>
    </source>
</evidence>
<dbReference type="InterPro" id="IPR007632">
    <property type="entry name" value="Anoctamin"/>
</dbReference>
<evidence type="ECO:0000259" key="9">
    <source>
        <dbReference type="Pfam" id="PF04547"/>
    </source>
</evidence>
<keyword evidence="3" id="KW-1003">Cell membrane</keyword>
<evidence type="ECO:0000256" key="3">
    <source>
        <dbReference type="ARBA" id="ARBA00022475"/>
    </source>
</evidence>
<feature type="domain" description="Anoctamin dimerisation" evidence="10">
    <location>
        <begin position="12"/>
        <end position="62"/>
    </location>
</feature>
<comment type="similarity">
    <text evidence="2 8">Belongs to the anoctamin family.</text>
</comment>
<name>A0AAW0HK00_MYOGA</name>
<sequence>MPAGGGNWRIRGITSLLANGVYSAAYPLHDGDYEGDNVEFNDRKLLYEEWASYGVFYKYQPIDLVRKYFGEKVGLYFAWLGAYTQMLIPASIVGVIVFLYGCATVDENIPSMEMCDQRHNITMCPLCDKTCSYWKMSSACATARASHLFDNPATVFFSVFMALWGKWILPFGPPTWQGREYSLLTPNLMVHRVCILVVKEGHRVCLMATDLHHIQDGHSSLALLTWSKGIRVGQDLRNPACGLSPRGSCVI</sequence>
<accession>A0AAW0HK00</accession>
<dbReference type="Pfam" id="PF04547">
    <property type="entry name" value="Anoctamin"/>
    <property type="match status" value="1"/>
</dbReference>
<keyword evidence="6 8" id="KW-0472">Membrane</keyword>
<evidence type="ECO:0000256" key="2">
    <source>
        <dbReference type="ARBA" id="ARBA00009671"/>
    </source>
</evidence>
<protein>
    <recommendedName>
        <fullName evidence="8">Anoctamin</fullName>
    </recommendedName>
</protein>
<evidence type="ECO:0000256" key="5">
    <source>
        <dbReference type="ARBA" id="ARBA00022989"/>
    </source>
</evidence>
<keyword evidence="12" id="KW-1185">Reference proteome</keyword>
<comment type="subcellular location">
    <subcellularLocation>
        <location evidence="1">Cell membrane</location>
        <topology evidence="1">Multi-pass membrane protein</topology>
    </subcellularLocation>
    <subcellularLocation>
        <location evidence="8">Membrane</location>
        <topology evidence="8">Multi-pass membrane protein</topology>
    </subcellularLocation>
</comment>
<evidence type="ECO:0000256" key="1">
    <source>
        <dbReference type="ARBA" id="ARBA00004651"/>
    </source>
</evidence>
<dbReference type="Pfam" id="PF16178">
    <property type="entry name" value="Anoct_dimer"/>
    <property type="match status" value="1"/>
</dbReference>
<comment type="caution">
    <text evidence="8">Lacks conserved residue(s) required for the propagation of feature annotation.</text>
</comment>